<dbReference type="VEuPathDB" id="FungiDB:RhiirA1_468905"/>
<evidence type="ECO:0000313" key="2">
    <source>
        <dbReference type="Proteomes" id="UP000232722"/>
    </source>
</evidence>
<reference evidence="1 2" key="2">
    <citation type="submission" date="2017-09" db="EMBL/GenBank/DDBJ databases">
        <title>Extensive intraspecific genome diversity in a model arbuscular mycorrhizal fungus.</title>
        <authorList>
            <person name="Chen E.C."/>
            <person name="Morin E."/>
            <person name="Beaudet D."/>
            <person name="Noel J."/>
            <person name="Ndikumana S."/>
            <person name="Charron P."/>
            <person name="St-Onge C."/>
            <person name="Giorgi J."/>
            <person name="Grigoriev I.V."/>
            <person name="Roux C."/>
            <person name="Martin F.M."/>
            <person name="Corradi N."/>
        </authorList>
    </citation>
    <scope>NUCLEOTIDE SEQUENCE [LARGE SCALE GENOMIC DNA]</scope>
    <source>
        <strain evidence="1 2">A5</strain>
    </source>
</reference>
<comment type="caution">
    <text evidence="1">The sequence shown here is derived from an EMBL/GenBank/DDBJ whole genome shotgun (WGS) entry which is preliminary data.</text>
</comment>
<organism evidence="1 2">
    <name type="scientific">Rhizophagus irregularis</name>
    <dbReference type="NCBI Taxonomy" id="588596"/>
    <lineage>
        <taxon>Eukaryota</taxon>
        <taxon>Fungi</taxon>
        <taxon>Fungi incertae sedis</taxon>
        <taxon>Mucoromycota</taxon>
        <taxon>Glomeromycotina</taxon>
        <taxon>Glomeromycetes</taxon>
        <taxon>Glomerales</taxon>
        <taxon>Glomeraceae</taxon>
        <taxon>Rhizophagus</taxon>
    </lineage>
</organism>
<dbReference type="VEuPathDB" id="FungiDB:RhiirFUN_000055"/>
<dbReference type="EMBL" id="LLXJ01004141">
    <property type="protein sequence ID" value="PKB96120.1"/>
    <property type="molecule type" value="Genomic_DNA"/>
</dbReference>
<dbReference type="Proteomes" id="UP000232722">
    <property type="component" value="Unassembled WGS sequence"/>
</dbReference>
<accession>A0A2N0NNF7</accession>
<evidence type="ECO:0000313" key="1">
    <source>
        <dbReference type="EMBL" id="PKB96120.1"/>
    </source>
</evidence>
<sequence length="305" mass="35940">MNFIVNSTILARDREVVAVNLRALSDGCEISIAKNSVWLDKDREYVEKIKETLKNVSKDAPISFKQTCDREDMRDLILTIVEYCSEKLRYTTKINDVDIFDKVDVLNNEEKYTISSYKDLFFRIDLKLLNPDVVIQPILPWNGIVKKFLDHEKEYEGFMEECLKDPTIGRRLKRMYGGVDAELNCVSSNEMYLHAELNLLTSVMNHEEKRIFIAVSKKCCYLFELYIRYVQEIKGYNVTFSGSHKSLKKLCSRWKLPDTFKKEFMSYAQLELDRIIEYEIKWCTKPDSESECIEAYLNSSFYHNF</sequence>
<proteinExistence type="predicted"/>
<reference evidence="1 2" key="1">
    <citation type="submission" date="2016-04" db="EMBL/GenBank/DDBJ databases">
        <title>Genome analyses suggest a sexual origin of heterokaryosis in a supposedly ancient asexual fungus.</title>
        <authorList>
            <person name="Ropars J."/>
            <person name="Sedzielewska K."/>
            <person name="Noel J."/>
            <person name="Charron P."/>
            <person name="Farinelli L."/>
            <person name="Marton T."/>
            <person name="Kruger M."/>
            <person name="Pelin A."/>
            <person name="Brachmann A."/>
            <person name="Corradi N."/>
        </authorList>
    </citation>
    <scope>NUCLEOTIDE SEQUENCE [LARGE SCALE GENOMIC DNA]</scope>
    <source>
        <strain evidence="1 2">A5</strain>
    </source>
</reference>
<dbReference type="InterPro" id="IPR027796">
    <property type="entry name" value="OTT_1508_deam-like"/>
</dbReference>
<protein>
    <submittedName>
        <fullName evidence="1">Uncharacterized protein</fullName>
    </submittedName>
</protein>
<name>A0A2N0NNF7_9GLOM</name>
<gene>
    <name evidence="1" type="ORF">RhiirA5_435405</name>
</gene>
<dbReference type="VEuPathDB" id="FungiDB:FUN_021065"/>
<dbReference type="Pfam" id="PF14441">
    <property type="entry name" value="OTT_1508_deam"/>
    <property type="match status" value="1"/>
</dbReference>
<dbReference type="AlphaFoldDB" id="A0A2N0NNF7"/>